<name>A0A9R1WGC2_LACSA</name>
<evidence type="ECO:0000313" key="3">
    <source>
        <dbReference type="EMBL" id="KAJ0224720.1"/>
    </source>
</evidence>
<gene>
    <name evidence="3" type="ORF">LSAT_V11C100014620</name>
</gene>
<sequence length="313" mass="35838">MLYVRHILANFHKKFKGECYIKPFWRIVKATALDKFELAMEKIKSLDVRMRCDAMENGVYESFNIQTTYHYARGHKGVCDGEIIHVEMERIGIGFGNLSNYQKNPYVSGYKQFEFVQSNERYGVDMEKRECVCRGWQLIGIPCVYVICAISSLNLDLEEYVIECFTKAAFLRSYEYIIHPVNDSSLWPHTPNVYQILHPIRSRLPARCPKRGLSEAGSSKPRKKSNAKNCPSQAGQNTPSLSTSIPMRQEPVTQEHVNQEPVSHVPVNHPVNQVPVNQVPMNQVLVNQVHVNLGVRAPNNLSVKVRKPLERIN</sequence>
<accession>A0A9R1WGC2</accession>
<organism evidence="3 4">
    <name type="scientific">Lactuca sativa</name>
    <name type="common">Garden lettuce</name>
    <dbReference type="NCBI Taxonomy" id="4236"/>
    <lineage>
        <taxon>Eukaryota</taxon>
        <taxon>Viridiplantae</taxon>
        <taxon>Streptophyta</taxon>
        <taxon>Embryophyta</taxon>
        <taxon>Tracheophyta</taxon>
        <taxon>Spermatophyta</taxon>
        <taxon>Magnoliopsida</taxon>
        <taxon>eudicotyledons</taxon>
        <taxon>Gunneridae</taxon>
        <taxon>Pentapetalae</taxon>
        <taxon>asterids</taxon>
        <taxon>campanulids</taxon>
        <taxon>Asterales</taxon>
        <taxon>Asteraceae</taxon>
        <taxon>Cichorioideae</taxon>
        <taxon>Cichorieae</taxon>
        <taxon>Lactucinae</taxon>
        <taxon>Lactuca</taxon>
    </lineage>
</organism>
<reference evidence="3 4" key="1">
    <citation type="journal article" date="2017" name="Nat. Commun.">
        <title>Genome assembly with in vitro proximity ligation data and whole-genome triplication in lettuce.</title>
        <authorList>
            <person name="Reyes-Chin-Wo S."/>
            <person name="Wang Z."/>
            <person name="Yang X."/>
            <person name="Kozik A."/>
            <person name="Arikit S."/>
            <person name="Song C."/>
            <person name="Xia L."/>
            <person name="Froenicke L."/>
            <person name="Lavelle D.O."/>
            <person name="Truco M.J."/>
            <person name="Xia R."/>
            <person name="Zhu S."/>
            <person name="Xu C."/>
            <person name="Xu H."/>
            <person name="Xu X."/>
            <person name="Cox K."/>
            <person name="Korf I."/>
            <person name="Meyers B.C."/>
            <person name="Michelmore R.W."/>
        </authorList>
    </citation>
    <scope>NUCLEOTIDE SEQUENCE [LARGE SCALE GENOMIC DNA]</scope>
    <source>
        <strain evidence="4">cv. Salinas</strain>
        <tissue evidence="3">Seedlings</tissue>
    </source>
</reference>
<dbReference type="PANTHER" id="PTHR31973">
    <property type="entry name" value="POLYPROTEIN, PUTATIVE-RELATED"/>
    <property type="match status" value="1"/>
</dbReference>
<dbReference type="Proteomes" id="UP000235145">
    <property type="component" value="Unassembled WGS sequence"/>
</dbReference>
<evidence type="ECO:0000259" key="2">
    <source>
        <dbReference type="SMART" id="SM00575"/>
    </source>
</evidence>
<comment type="caution">
    <text evidence="3">The sequence shown here is derived from an EMBL/GenBank/DDBJ whole genome shotgun (WGS) entry which is preliminary data.</text>
</comment>
<dbReference type="AlphaFoldDB" id="A0A9R1WGC2"/>
<keyword evidence="4" id="KW-1185">Reference proteome</keyword>
<dbReference type="InterPro" id="IPR006564">
    <property type="entry name" value="Znf_PMZ"/>
</dbReference>
<dbReference type="GO" id="GO:0008270">
    <property type="term" value="F:zinc ion binding"/>
    <property type="evidence" value="ECO:0007669"/>
    <property type="project" value="InterPro"/>
</dbReference>
<proteinExistence type="predicted"/>
<evidence type="ECO:0000256" key="1">
    <source>
        <dbReference type="SAM" id="MobiDB-lite"/>
    </source>
</evidence>
<feature type="compositionally biased region" description="Polar residues" evidence="1">
    <location>
        <begin position="227"/>
        <end position="244"/>
    </location>
</feature>
<protein>
    <recommendedName>
        <fullName evidence="2">Zinc finger PMZ-type domain-containing protein</fullName>
    </recommendedName>
</protein>
<dbReference type="SMART" id="SM00575">
    <property type="entry name" value="ZnF_PMZ"/>
    <property type="match status" value="1"/>
</dbReference>
<feature type="domain" description="Zinc finger PMZ-type" evidence="2">
    <location>
        <begin position="129"/>
        <end position="156"/>
    </location>
</feature>
<dbReference type="PANTHER" id="PTHR31973:SF189">
    <property type="entry name" value="TRANSPOSASE, MUDR, PLANT, MULE TRANSPOSASE DOMAIN PROTEIN-RELATED"/>
    <property type="match status" value="1"/>
</dbReference>
<feature type="region of interest" description="Disordered" evidence="1">
    <location>
        <begin position="210"/>
        <end position="244"/>
    </location>
</feature>
<dbReference type="EMBL" id="NBSK02000001">
    <property type="protein sequence ID" value="KAJ0224720.1"/>
    <property type="molecule type" value="Genomic_DNA"/>
</dbReference>
<evidence type="ECO:0000313" key="4">
    <source>
        <dbReference type="Proteomes" id="UP000235145"/>
    </source>
</evidence>